<dbReference type="Gene3D" id="1.10.10.60">
    <property type="entry name" value="Homeodomain-like"/>
    <property type="match status" value="2"/>
</dbReference>
<proteinExistence type="predicted"/>
<dbReference type="PROSITE" id="PS50090">
    <property type="entry name" value="MYB_LIKE"/>
    <property type="match status" value="2"/>
</dbReference>
<dbReference type="STRING" id="556484.B7FQG0"/>
<dbReference type="eggNOG" id="KOG0048">
    <property type="taxonomic scope" value="Eukaryota"/>
</dbReference>
<dbReference type="InParanoid" id="B7FQG0"/>
<dbReference type="SUPFAM" id="SSF46689">
    <property type="entry name" value="Homeodomain-like"/>
    <property type="match status" value="2"/>
</dbReference>
<evidence type="ECO:0000259" key="3">
    <source>
        <dbReference type="PROSITE" id="PS51294"/>
    </source>
</evidence>
<dbReference type="Proteomes" id="UP000000759">
    <property type="component" value="Chromosome 1"/>
</dbReference>
<dbReference type="GO" id="GO:0005634">
    <property type="term" value="C:nucleus"/>
    <property type="evidence" value="ECO:0007669"/>
    <property type="project" value="TreeGrafter"/>
</dbReference>
<reference evidence="4 5" key="1">
    <citation type="journal article" date="2008" name="Nature">
        <title>The Phaeodactylum genome reveals the evolutionary history of diatom genomes.</title>
        <authorList>
            <person name="Bowler C."/>
            <person name="Allen A.E."/>
            <person name="Badger J.H."/>
            <person name="Grimwood J."/>
            <person name="Jabbari K."/>
            <person name="Kuo A."/>
            <person name="Maheswari U."/>
            <person name="Martens C."/>
            <person name="Maumus F."/>
            <person name="Otillar R.P."/>
            <person name="Rayko E."/>
            <person name="Salamov A."/>
            <person name="Vandepoele K."/>
            <person name="Beszteri B."/>
            <person name="Gruber A."/>
            <person name="Heijde M."/>
            <person name="Katinka M."/>
            <person name="Mock T."/>
            <person name="Valentin K."/>
            <person name="Verret F."/>
            <person name="Berges J.A."/>
            <person name="Brownlee C."/>
            <person name="Cadoret J.P."/>
            <person name="Chiovitti A."/>
            <person name="Choi C.J."/>
            <person name="Coesel S."/>
            <person name="De Martino A."/>
            <person name="Detter J.C."/>
            <person name="Durkin C."/>
            <person name="Falciatore A."/>
            <person name="Fournet J."/>
            <person name="Haruta M."/>
            <person name="Huysman M.J."/>
            <person name="Jenkins B.D."/>
            <person name="Jiroutova K."/>
            <person name="Jorgensen R.E."/>
            <person name="Joubert Y."/>
            <person name="Kaplan A."/>
            <person name="Kroger N."/>
            <person name="Kroth P.G."/>
            <person name="La Roche J."/>
            <person name="Lindquist E."/>
            <person name="Lommer M."/>
            <person name="Martin-Jezequel V."/>
            <person name="Lopez P.J."/>
            <person name="Lucas S."/>
            <person name="Mangogna M."/>
            <person name="McGinnis K."/>
            <person name="Medlin L.K."/>
            <person name="Montsant A."/>
            <person name="Oudot-Le Secq M.P."/>
            <person name="Napoli C."/>
            <person name="Obornik M."/>
            <person name="Parker M.S."/>
            <person name="Petit J.L."/>
            <person name="Porcel B.M."/>
            <person name="Poulsen N."/>
            <person name="Robison M."/>
            <person name="Rychlewski L."/>
            <person name="Rynearson T.A."/>
            <person name="Schmutz J."/>
            <person name="Shapiro H."/>
            <person name="Siaut M."/>
            <person name="Stanley M."/>
            <person name="Sussman M.R."/>
            <person name="Taylor A.R."/>
            <person name="Vardi A."/>
            <person name="von Dassow P."/>
            <person name="Vyverman W."/>
            <person name="Willis A."/>
            <person name="Wyrwicz L.S."/>
            <person name="Rokhsar D.S."/>
            <person name="Weissenbach J."/>
            <person name="Armbrust E.V."/>
            <person name="Green B.R."/>
            <person name="Van de Peer Y."/>
            <person name="Grigoriev I.V."/>
        </authorList>
    </citation>
    <scope>NUCLEOTIDE SEQUENCE [LARGE SCALE GENOMIC DNA]</scope>
    <source>
        <strain evidence="4 5">CCAP 1055/1</strain>
    </source>
</reference>
<dbReference type="PaxDb" id="2850-Phatr32183"/>
<dbReference type="Pfam" id="PF13921">
    <property type="entry name" value="Myb_DNA-bind_6"/>
    <property type="match status" value="1"/>
</dbReference>
<dbReference type="InterPro" id="IPR017930">
    <property type="entry name" value="Myb_dom"/>
</dbReference>
<dbReference type="PANTHER" id="PTHR45614">
    <property type="entry name" value="MYB PROTEIN-RELATED"/>
    <property type="match status" value="1"/>
</dbReference>
<dbReference type="KEGG" id="pti:PHATRDRAFT_32183"/>
<evidence type="ECO:0000256" key="1">
    <source>
        <dbReference type="SAM" id="MobiDB-lite"/>
    </source>
</evidence>
<dbReference type="HOGENOM" id="CLU_1130909_0_0_1"/>
<keyword evidence="5" id="KW-1185">Reference proteome</keyword>
<dbReference type="RefSeq" id="XP_002177397.1">
    <property type="nucleotide sequence ID" value="XM_002177361.1"/>
</dbReference>
<feature type="domain" description="HTH myb-type" evidence="3">
    <location>
        <begin position="138"/>
        <end position="192"/>
    </location>
</feature>
<gene>
    <name evidence="4" type="ORF">PHATRDRAFT_32183</name>
</gene>
<evidence type="ECO:0008006" key="6">
    <source>
        <dbReference type="Google" id="ProtNLM"/>
    </source>
</evidence>
<evidence type="ECO:0000259" key="2">
    <source>
        <dbReference type="PROSITE" id="PS50090"/>
    </source>
</evidence>
<evidence type="ECO:0000313" key="4">
    <source>
        <dbReference type="EMBL" id="EEC51860.1"/>
    </source>
</evidence>
<organism evidence="4 5">
    <name type="scientific">Phaeodactylum tricornutum (strain CCAP 1055/1)</name>
    <dbReference type="NCBI Taxonomy" id="556484"/>
    <lineage>
        <taxon>Eukaryota</taxon>
        <taxon>Sar</taxon>
        <taxon>Stramenopiles</taxon>
        <taxon>Ochrophyta</taxon>
        <taxon>Bacillariophyta</taxon>
        <taxon>Bacillariophyceae</taxon>
        <taxon>Bacillariophycidae</taxon>
        <taxon>Naviculales</taxon>
        <taxon>Phaeodactylaceae</taxon>
        <taxon>Phaeodactylum</taxon>
    </lineage>
</organism>
<feature type="region of interest" description="Disordered" evidence="1">
    <location>
        <begin position="225"/>
        <end position="246"/>
    </location>
</feature>
<dbReference type="InterPro" id="IPR009057">
    <property type="entry name" value="Homeodomain-like_sf"/>
</dbReference>
<dbReference type="GeneID" id="7196243"/>
<dbReference type="EMBL" id="CM000605">
    <property type="protein sequence ID" value="EEC51860.1"/>
    <property type="molecule type" value="Genomic_DNA"/>
</dbReference>
<accession>B7FQG0</accession>
<dbReference type="AlphaFoldDB" id="B7FQG0"/>
<reference evidence="5" key="2">
    <citation type="submission" date="2008-08" db="EMBL/GenBank/DDBJ databases">
        <authorList>
            <consortium name="Diatom Consortium"/>
            <person name="Grigoriev I."/>
            <person name="Grimwood J."/>
            <person name="Kuo A."/>
            <person name="Otillar R.P."/>
            <person name="Salamov A."/>
            <person name="Detter J.C."/>
            <person name="Lindquist E."/>
            <person name="Shapiro H."/>
            <person name="Lucas S."/>
            <person name="Glavina del Rio T."/>
            <person name="Pitluck S."/>
            <person name="Rokhsar D."/>
            <person name="Bowler C."/>
        </authorList>
    </citation>
    <scope>GENOME REANNOTATION</scope>
    <source>
        <strain evidence="5">CCAP 1055/1</strain>
    </source>
</reference>
<dbReference type="SMR" id="B7FQG0"/>
<dbReference type="CDD" id="cd00167">
    <property type="entry name" value="SANT"/>
    <property type="match status" value="2"/>
</dbReference>
<dbReference type="InterPro" id="IPR050560">
    <property type="entry name" value="MYB_TF"/>
</dbReference>
<feature type="domain" description="Myb-like" evidence="2">
    <location>
        <begin position="76"/>
        <end position="137"/>
    </location>
</feature>
<dbReference type="PANTHER" id="PTHR45614:SF274">
    <property type="entry name" value="MYB-LIKE DNA-BINDING PROTEIN"/>
    <property type="match status" value="1"/>
</dbReference>
<feature type="region of interest" description="Disordered" evidence="1">
    <location>
        <begin position="1"/>
        <end position="20"/>
    </location>
</feature>
<dbReference type="SMART" id="SM00717">
    <property type="entry name" value="SANT"/>
    <property type="match status" value="2"/>
</dbReference>
<dbReference type="PROSITE" id="PS51294">
    <property type="entry name" value="HTH_MYB"/>
    <property type="match status" value="1"/>
</dbReference>
<name>B7FQG0_PHATC</name>
<dbReference type="GO" id="GO:0000981">
    <property type="term" value="F:DNA-binding transcription factor activity, RNA polymerase II-specific"/>
    <property type="evidence" value="ECO:0007669"/>
    <property type="project" value="TreeGrafter"/>
</dbReference>
<feature type="domain" description="Myb-like" evidence="2">
    <location>
        <begin position="138"/>
        <end position="188"/>
    </location>
</feature>
<dbReference type="OrthoDB" id="47994at2759"/>
<sequence>MDSFNKKIRDTKHKDIRGPETLWPDRSKATVLSLSIGGNQDKILSTPDYILTSPILFDSKTDGVAGRIYEDPKPISLRRTPKRWTEEEDAALLKLIETGGLREAAERGLPEVWIELADLLNNGRTNKQCRDRFQNHLRTGIKKGNWTKEEIKLIEDMYKSFGSKWSSIAQILTHRTENDVKNKWYAMKRVEERKTHYIEEFKSQRASCRTSAPAIKRRYESSRAAQMTHPRAGSNGACFNEASTDV</sequence>
<dbReference type="GO" id="GO:0000978">
    <property type="term" value="F:RNA polymerase II cis-regulatory region sequence-specific DNA binding"/>
    <property type="evidence" value="ECO:0007669"/>
    <property type="project" value="TreeGrafter"/>
</dbReference>
<protein>
    <recommendedName>
        <fullName evidence="6">Myb-like DNA-binding domain containing protein</fullName>
    </recommendedName>
</protein>
<dbReference type="InterPro" id="IPR001005">
    <property type="entry name" value="SANT/Myb"/>
</dbReference>
<evidence type="ECO:0000313" key="5">
    <source>
        <dbReference type="Proteomes" id="UP000000759"/>
    </source>
</evidence>